<proteinExistence type="predicted"/>
<evidence type="ECO:0000313" key="1">
    <source>
        <dbReference type="EMBL" id="NYT28658.1"/>
    </source>
</evidence>
<reference evidence="1 2" key="1">
    <citation type="submission" date="2020-05" db="EMBL/GenBank/DDBJ databases">
        <title>Horizontal transmission and recombination maintain forever young bacterial symbiont genomes.</title>
        <authorList>
            <person name="Russell S.L."/>
            <person name="Pepper-Tunick E."/>
            <person name="Svedberg J."/>
            <person name="Byrne A."/>
            <person name="Ruelas Castillo J."/>
            <person name="Vollmers C."/>
            <person name="Beinart R.A."/>
            <person name="Corbett-Detig R."/>
        </authorList>
    </citation>
    <scope>NUCLEOTIDE SEQUENCE [LARGE SCALE GENOMIC DNA]</scope>
    <source>
        <strain evidence="1">455</strain>
    </source>
</reference>
<dbReference type="AlphaFoldDB" id="A0A853F567"/>
<comment type="caution">
    <text evidence="1">The sequence shown here is derived from an EMBL/GenBank/DDBJ whole genome shotgun (WGS) entry which is preliminary data.</text>
</comment>
<accession>A0A853F567</accession>
<dbReference type="InterPro" id="IPR036279">
    <property type="entry name" value="5-3_exonuclease_C_sf"/>
</dbReference>
<name>A0A853F567_9GAMM</name>
<dbReference type="Gene3D" id="1.10.150.20">
    <property type="entry name" value="5' to 3' exonuclease, C-terminal subdomain"/>
    <property type="match status" value="1"/>
</dbReference>
<protein>
    <submittedName>
        <fullName evidence="1">Uncharacterized protein</fullName>
    </submittedName>
</protein>
<sequence>MALTGDSADNIQELCRGVGPKTALKWIWHSLNPLQVSRKMPKEKLVKVEESRSYAKIYDKLDYLIS</sequence>
<dbReference type="EMBL" id="JACCHT010000010">
    <property type="protein sequence ID" value="NYT28658.1"/>
    <property type="molecule type" value="Genomic_DNA"/>
</dbReference>
<gene>
    <name evidence="1" type="ORF">H0A76_12865</name>
</gene>
<dbReference type="Proteomes" id="UP000568751">
    <property type="component" value="Unassembled WGS sequence"/>
</dbReference>
<evidence type="ECO:0000313" key="2">
    <source>
        <dbReference type="Proteomes" id="UP000568751"/>
    </source>
</evidence>
<dbReference type="SUPFAM" id="SSF47807">
    <property type="entry name" value="5' to 3' exonuclease, C-terminal subdomain"/>
    <property type="match status" value="1"/>
</dbReference>
<organism evidence="1 2">
    <name type="scientific">Candidatus Thiodubiliella endoseptemdiera</name>
    <dbReference type="NCBI Taxonomy" id="2738886"/>
    <lineage>
        <taxon>Bacteria</taxon>
        <taxon>Pseudomonadati</taxon>
        <taxon>Pseudomonadota</taxon>
        <taxon>Gammaproteobacteria</taxon>
        <taxon>Candidatus Pseudothioglobaceae</taxon>
        <taxon>Candidatus Thiodubiliella</taxon>
    </lineage>
</organism>